<dbReference type="Gene3D" id="2.10.70.10">
    <property type="entry name" value="Complement Module, domain 1"/>
    <property type="match status" value="1"/>
</dbReference>
<sequence length="66" mass="7168">MNTQGLDKSSLIPQTTPPSPLPQHQDSLRVVTSSELLRGQVCVNIEHAGALYTLRATRSGKLILTK</sequence>
<name>A0ABU6K0G9_9RHOO</name>
<dbReference type="RefSeq" id="WP_327598382.1">
    <property type="nucleotide sequence ID" value="NZ_JAYXHS010000001.1"/>
</dbReference>
<dbReference type="InterPro" id="IPR019600">
    <property type="entry name" value="Hemin_uptake_protein_HemP"/>
</dbReference>
<evidence type="ECO:0000256" key="1">
    <source>
        <dbReference type="SAM" id="MobiDB-lite"/>
    </source>
</evidence>
<reference evidence="2 3" key="1">
    <citation type="submission" date="2024-01" db="EMBL/GenBank/DDBJ databases">
        <title>Uliginosibacterium soil sp. nov.</title>
        <authorList>
            <person name="Lv Y."/>
        </authorList>
    </citation>
    <scope>NUCLEOTIDE SEQUENCE [LARGE SCALE GENOMIC DNA]</scope>
    <source>
        <strain evidence="2 3">H3</strain>
    </source>
</reference>
<feature type="compositionally biased region" description="Polar residues" evidence="1">
    <location>
        <begin position="1"/>
        <end position="14"/>
    </location>
</feature>
<dbReference type="EMBL" id="JAYXHS010000001">
    <property type="protein sequence ID" value="MEC5385427.1"/>
    <property type="molecule type" value="Genomic_DNA"/>
</dbReference>
<accession>A0ABU6K0G9</accession>
<gene>
    <name evidence="2" type="ORF">VVD49_06805</name>
</gene>
<comment type="caution">
    <text evidence="2">The sequence shown here is derived from an EMBL/GenBank/DDBJ whole genome shotgun (WGS) entry which is preliminary data.</text>
</comment>
<dbReference type="Proteomes" id="UP001331561">
    <property type="component" value="Unassembled WGS sequence"/>
</dbReference>
<protein>
    <submittedName>
        <fullName evidence="2">Hemin uptake protein HemP</fullName>
    </submittedName>
</protein>
<evidence type="ECO:0000313" key="3">
    <source>
        <dbReference type="Proteomes" id="UP001331561"/>
    </source>
</evidence>
<keyword evidence="3" id="KW-1185">Reference proteome</keyword>
<proteinExistence type="predicted"/>
<dbReference type="Pfam" id="PF10636">
    <property type="entry name" value="hemP"/>
    <property type="match status" value="1"/>
</dbReference>
<evidence type="ECO:0000313" key="2">
    <source>
        <dbReference type="EMBL" id="MEC5385427.1"/>
    </source>
</evidence>
<feature type="region of interest" description="Disordered" evidence="1">
    <location>
        <begin position="1"/>
        <end position="25"/>
    </location>
</feature>
<organism evidence="2 3">
    <name type="scientific">Uliginosibacterium silvisoli</name>
    <dbReference type="NCBI Taxonomy" id="3114758"/>
    <lineage>
        <taxon>Bacteria</taxon>
        <taxon>Pseudomonadati</taxon>
        <taxon>Pseudomonadota</taxon>
        <taxon>Betaproteobacteria</taxon>
        <taxon>Rhodocyclales</taxon>
        <taxon>Zoogloeaceae</taxon>
        <taxon>Uliginosibacterium</taxon>
    </lineage>
</organism>